<reference evidence="3" key="2">
    <citation type="submission" date="2025-08" db="UniProtKB">
        <authorList>
            <consortium name="RefSeq"/>
        </authorList>
    </citation>
    <scope>IDENTIFICATION</scope>
    <source>
        <tissue evidence="3">Leaves</tissue>
    </source>
</reference>
<feature type="domain" description="Reverse transcriptase zinc-binding" evidence="1">
    <location>
        <begin position="125"/>
        <end position="201"/>
    </location>
</feature>
<dbReference type="RefSeq" id="XP_027090183.2">
    <property type="nucleotide sequence ID" value="XM_027234382.2"/>
</dbReference>
<accession>A0A6P6UI69</accession>
<dbReference type="GeneID" id="113711203"/>
<dbReference type="Pfam" id="PF13966">
    <property type="entry name" value="zf-RVT"/>
    <property type="match status" value="1"/>
</dbReference>
<dbReference type="OrthoDB" id="1001105at2759"/>
<keyword evidence="2" id="KW-1185">Reference proteome</keyword>
<protein>
    <recommendedName>
        <fullName evidence="1">Reverse transcriptase zinc-binding domain-containing protein</fullName>
    </recommendedName>
</protein>
<organism evidence="2 3">
    <name type="scientific">Coffea arabica</name>
    <name type="common">Arabian coffee</name>
    <dbReference type="NCBI Taxonomy" id="13443"/>
    <lineage>
        <taxon>Eukaryota</taxon>
        <taxon>Viridiplantae</taxon>
        <taxon>Streptophyta</taxon>
        <taxon>Embryophyta</taxon>
        <taxon>Tracheophyta</taxon>
        <taxon>Spermatophyta</taxon>
        <taxon>Magnoliopsida</taxon>
        <taxon>eudicotyledons</taxon>
        <taxon>Gunneridae</taxon>
        <taxon>Pentapetalae</taxon>
        <taxon>asterids</taxon>
        <taxon>lamiids</taxon>
        <taxon>Gentianales</taxon>
        <taxon>Rubiaceae</taxon>
        <taxon>Ixoroideae</taxon>
        <taxon>Gardenieae complex</taxon>
        <taxon>Bertiereae - Coffeeae clade</taxon>
        <taxon>Coffeeae</taxon>
        <taxon>Coffea</taxon>
    </lineage>
</organism>
<evidence type="ECO:0000313" key="2">
    <source>
        <dbReference type="Proteomes" id="UP001652660"/>
    </source>
</evidence>
<reference evidence="2" key="1">
    <citation type="journal article" date="2025" name="Foods">
        <title>Unveiling the Microbial Signatures of Arabica Coffee Cherries: Insights into Ripeness Specific Diversity, Functional Traits, and Implications for Quality and Safety.</title>
        <authorList>
            <consortium name="RefSeq"/>
            <person name="Tenea G.N."/>
            <person name="Cifuentes V."/>
            <person name="Reyes P."/>
            <person name="Cevallos-Vallejos M."/>
        </authorList>
    </citation>
    <scope>NUCLEOTIDE SEQUENCE [LARGE SCALE GENOMIC DNA]</scope>
</reference>
<dbReference type="InterPro" id="IPR026960">
    <property type="entry name" value="RVT-Znf"/>
</dbReference>
<dbReference type="AlphaFoldDB" id="A0A6P6UI69"/>
<dbReference type="Proteomes" id="UP001652660">
    <property type="component" value="Chromosome 10e"/>
</dbReference>
<evidence type="ECO:0000259" key="1">
    <source>
        <dbReference type="Pfam" id="PF13966"/>
    </source>
</evidence>
<sequence>MNVRDFVQNGTRKKIGNGKATNIWEDNWIPGNKDGKVTSAMPQNCNIRRVDELISGFRWRKPLVLRTLNRKDADKILDIPISISGREDSNYWLHGGNGIYTVNSGYKALSRETAQHIGRKADEAETSSANSNGKQWKWLWKLKVKSKIKHFIWRSLNGLLPVNGLVFNRTHHGDPICDSCGEHNEFIEHMFFQCSRAQAVWKMAPIQWDGLTEQTGNFRVWWTAMLEVSYRTEGREHIELTTNILWQIWKRRNEWKFNAKRKHPWKTVNKGQQEWQEQASAWSKETMIPEDAERDGEEVEPVDVRSDEMHIRISTSVQKQTNSVGTGILATNFSHQVVLAWALIDRKTMNQLQTIAEAVKMAIIKARHQQWQKITVHIPSPQLLKVITTGVAKDIKMSTLADDNNNLRALFQKCSFCLDRRLDKRCDMISDYALGIFQDEEWINPQCV</sequence>
<proteinExistence type="predicted"/>
<gene>
    <name evidence="3" type="primary">LOC113711203</name>
</gene>
<evidence type="ECO:0000313" key="3">
    <source>
        <dbReference type="RefSeq" id="XP_027090183.2"/>
    </source>
</evidence>
<name>A0A6P6UI69_COFAR</name>